<dbReference type="EMBL" id="GBXM01051648">
    <property type="protein sequence ID" value="JAH56929.1"/>
    <property type="molecule type" value="Transcribed_RNA"/>
</dbReference>
<evidence type="ECO:0000313" key="1">
    <source>
        <dbReference type="EMBL" id="JAH56929.1"/>
    </source>
</evidence>
<proteinExistence type="predicted"/>
<sequence length="27" mass="3157">MLNFTVLPCNSAWIHNKGSHTHHRKIN</sequence>
<dbReference type="AlphaFoldDB" id="A0A0E9TTB3"/>
<accession>A0A0E9TTB3</accession>
<reference evidence="1" key="1">
    <citation type="submission" date="2014-11" db="EMBL/GenBank/DDBJ databases">
        <authorList>
            <person name="Amaro Gonzalez C."/>
        </authorList>
    </citation>
    <scope>NUCLEOTIDE SEQUENCE</scope>
</reference>
<organism evidence="1">
    <name type="scientific">Anguilla anguilla</name>
    <name type="common">European freshwater eel</name>
    <name type="synonym">Muraena anguilla</name>
    <dbReference type="NCBI Taxonomy" id="7936"/>
    <lineage>
        <taxon>Eukaryota</taxon>
        <taxon>Metazoa</taxon>
        <taxon>Chordata</taxon>
        <taxon>Craniata</taxon>
        <taxon>Vertebrata</taxon>
        <taxon>Euteleostomi</taxon>
        <taxon>Actinopterygii</taxon>
        <taxon>Neopterygii</taxon>
        <taxon>Teleostei</taxon>
        <taxon>Anguilliformes</taxon>
        <taxon>Anguillidae</taxon>
        <taxon>Anguilla</taxon>
    </lineage>
</organism>
<protein>
    <submittedName>
        <fullName evidence="1">Uncharacterized protein</fullName>
    </submittedName>
</protein>
<reference evidence="1" key="2">
    <citation type="journal article" date="2015" name="Fish Shellfish Immunol.">
        <title>Early steps in the European eel (Anguilla anguilla)-Vibrio vulnificus interaction in the gills: Role of the RtxA13 toxin.</title>
        <authorList>
            <person name="Callol A."/>
            <person name="Pajuelo D."/>
            <person name="Ebbesson L."/>
            <person name="Teles M."/>
            <person name="MacKenzie S."/>
            <person name="Amaro C."/>
        </authorList>
    </citation>
    <scope>NUCLEOTIDE SEQUENCE</scope>
</reference>
<name>A0A0E9TTB3_ANGAN</name>